<evidence type="ECO:0000259" key="3">
    <source>
        <dbReference type="Pfam" id="PF05175"/>
    </source>
</evidence>
<keyword evidence="4" id="KW-0808">Transferase</keyword>
<dbReference type="PANTHER" id="PTHR18895">
    <property type="entry name" value="HEMK METHYLTRANSFERASE"/>
    <property type="match status" value="1"/>
</dbReference>
<keyword evidence="5" id="KW-1185">Reference proteome</keyword>
<reference evidence="4 5" key="1">
    <citation type="submission" date="2018-08" db="EMBL/GenBank/DDBJ databases">
        <title>Neisseria zalophi ATCC BAA-2455 complete genome.</title>
        <authorList>
            <person name="Veseli I.A."/>
            <person name="Buttler R."/>
            <person name="Mascarenhas dos Santos A.C."/>
            <person name="Pombert J.-F."/>
        </authorList>
    </citation>
    <scope>NUCLEOTIDE SEQUENCE [LARGE SCALE GENOMIC DNA]</scope>
    <source>
        <strain evidence="4 5">ATCC BAA-2455</strain>
    </source>
</reference>
<protein>
    <submittedName>
        <fullName evidence="4">Class I SAM-dependent methyltransferase</fullName>
    </submittedName>
</protein>
<dbReference type="AlphaFoldDB" id="A0A5J6PX83"/>
<dbReference type="GO" id="GO:0032259">
    <property type="term" value="P:methylation"/>
    <property type="evidence" value="ECO:0007669"/>
    <property type="project" value="UniProtKB-KW"/>
</dbReference>
<keyword evidence="2" id="KW-0949">S-adenosyl-L-methionine</keyword>
<dbReference type="InterPro" id="IPR002052">
    <property type="entry name" value="DNA_methylase_N6_adenine_CS"/>
</dbReference>
<evidence type="ECO:0000256" key="1">
    <source>
        <dbReference type="ARBA" id="ARBA00022603"/>
    </source>
</evidence>
<dbReference type="Gene3D" id="3.40.50.150">
    <property type="entry name" value="Vaccinia Virus protein VP39"/>
    <property type="match status" value="1"/>
</dbReference>
<dbReference type="Pfam" id="PF05175">
    <property type="entry name" value="MTS"/>
    <property type="match status" value="1"/>
</dbReference>
<dbReference type="SUPFAM" id="SSF53335">
    <property type="entry name" value="S-adenosyl-L-methionine-dependent methyltransferases"/>
    <property type="match status" value="1"/>
</dbReference>
<dbReference type="RefSeq" id="WP_151052958.1">
    <property type="nucleotide sequence ID" value="NZ_CP031700.1"/>
</dbReference>
<dbReference type="PROSITE" id="PS00092">
    <property type="entry name" value="N6_MTASE"/>
    <property type="match status" value="1"/>
</dbReference>
<evidence type="ECO:0000313" key="5">
    <source>
        <dbReference type="Proteomes" id="UP000325713"/>
    </source>
</evidence>
<dbReference type="InterPro" id="IPR050320">
    <property type="entry name" value="N5-glutamine_MTase"/>
</dbReference>
<keyword evidence="1 4" id="KW-0489">Methyltransferase</keyword>
<dbReference type="InterPro" id="IPR029063">
    <property type="entry name" value="SAM-dependent_MTases_sf"/>
</dbReference>
<dbReference type="OrthoDB" id="267914at2"/>
<feature type="domain" description="Methyltransferase small" evidence="3">
    <location>
        <begin position="191"/>
        <end position="327"/>
    </location>
</feature>
<accession>A0A5J6PX83</accession>
<dbReference type="GO" id="GO:0003676">
    <property type="term" value="F:nucleic acid binding"/>
    <property type="evidence" value="ECO:0007669"/>
    <property type="project" value="InterPro"/>
</dbReference>
<dbReference type="KEGG" id="nzl:D0T92_03690"/>
<dbReference type="PANTHER" id="PTHR18895:SF74">
    <property type="entry name" value="MTRF1L RELEASE FACTOR GLUTAMINE METHYLTRANSFERASE"/>
    <property type="match status" value="1"/>
</dbReference>
<evidence type="ECO:0000256" key="2">
    <source>
        <dbReference type="ARBA" id="ARBA00022691"/>
    </source>
</evidence>
<proteinExistence type="predicted"/>
<sequence>MPIFIPTHHETTIEWRNESTQKPPQQAVYQQESNARSILKNAYAHTATVWTGDFHNAKQVLAAVKKQLRKSATKPITDIQTAFHTHRMRQAQNSRIVNMLAVEIGTGFSLDLPRAPIIADALTDVYGTPNDQPFLLPLNLLLGFIGAHEWHKKGVYIPALNTEIHVPFGVFSPLRGEYLDLIAQAPLPPNCQTAFDIGTGSGVIAALLARKGVPHITATDTNPRAIACAENNIRRLGFADAVRIENTDLFPQERADLIVCNPPWLPAKPTSAIESALYDPDNAMLKSFLNGVKSHLNEQGEAWLIMSDLAEHLHLRQPDFLAQCFQTASLSLIDVSHTTPKHRKAYDKEDPLAFARQQETTFLYRLKAV</sequence>
<organism evidence="4 5">
    <name type="scientific">Neisseria zalophi</name>
    <dbReference type="NCBI Taxonomy" id="640030"/>
    <lineage>
        <taxon>Bacteria</taxon>
        <taxon>Pseudomonadati</taxon>
        <taxon>Pseudomonadota</taxon>
        <taxon>Betaproteobacteria</taxon>
        <taxon>Neisseriales</taxon>
        <taxon>Neisseriaceae</taxon>
        <taxon>Neisseria</taxon>
    </lineage>
</organism>
<dbReference type="Proteomes" id="UP000325713">
    <property type="component" value="Chromosome"/>
</dbReference>
<dbReference type="GO" id="GO:0036009">
    <property type="term" value="F:protein-glutamine N-methyltransferase activity"/>
    <property type="evidence" value="ECO:0007669"/>
    <property type="project" value="TreeGrafter"/>
</dbReference>
<name>A0A5J6PX83_9NEIS</name>
<dbReference type="EMBL" id="CP031700">
    <property type="protein sequence ID" value="QEY25723.1"/>
    <property type="molecule type" value="Genomic_DNA"/>
</dbReference>
<dbReference type="InterPro" id="IPR007848">
    <property type="entry name" value="Small_mtfrase_dom"/>
</dbReference>
<evidence type="ECO:0000313" key="4">
    <source>
        <dbReference type="EMBL" id="QEY25723.1"/>
    </source>
</evidence>
<gene>
    <name evidence="4" type="ORF">D0T92_03690</name>
</gene>
<dbReference type="CDD" id="cd02440">
    <property type="entry name" value="AdoMet_MTases"/>
    <property type="match status" value="1"/>
</dbReference>